<dbReference type="EMBL" id="BPLR01016206">
    <property type="protein sequence ID" value="GIY82059.1"/>
    <property type="molecule type" value="Genomic_DNA"/>
</dbReference>
<reference evidence="1 2" key="1">
    <citation type="submission" date="2021-06" db="EMBL/GenBank/DDBJ databases">
        <title>Caerostris extrusa draft genome.</title>
        <authorList>
            <person name="Kono N."/>
            <person name="Arakawa K."/>
        </authorList>
    </citation>
    <scope>NUCLEOTIDE SEQUENCE [LARGE SCALE GENOMIC DNA]</scope>
</reference>
<name>A0AAV4WIK2_CAEEX</name>
<feature type="non-terminal residue" evidence="1">
    <location>
        <position position="66"/>
    </location>
</feature>
<organism evidence="1 2">
    <name type="scientific">Caerostris extrusa</name>
    <name type="common">Bark spider</name>
    <name type="synonym">Caerostris bankana</name>
    <dbReference type="NCBI Taxonomy" id="172846"/>
    <lineage>
        <taxon>Eukaryota</taxon>
        <taxon>Metazoa</taxon>
        <taxon>Ecdysozoa</taxon>
        <taxon>Arthropoda</taxon>
        <taxon>Chelicerata</taxon>
        <taxon>Arachnida</taxon>
        <taxon>Araneae</taxon>
        <taxon>Araneomorphae</taxon>
        <taxon>Entelegynae</taxon>
        <taxon>Araneoidea</taxon>
        <taxon>Araneidae</taxon>
        <taxon>Caerostris</taxon>
    </lineage>
</organism>
<dbReference type="AlphaFoldDB" id="A0AAV4WIK2"/>
<gene>
    <name evidence="1" type="ORF">CEXT_324731</name>
</gene>
<protein>
    <submittedName>
        <fullName evidence="1">Uncharacterized protein</fullName>
    </submittedName>
</protein>
<dbReference type="Proteomes" id="UP001054945">
    <property type="component" value="Unassembled WGS sequence"/>
</dbReference>
<keyword evidence="2" id="KW-1185">Reference proteome</keyword>
<comment type="caution">
    <text evidence="1">The sequence shown here is derived from an EMBL/GenBank/DDBJ whole genome shotgun (WGS) entry which is preliminary data.</text>
</comment>
<evidence type="ECO:0000313" key="2">
    <source>
        <dbReference type="Proteomes" id="UP001054945"/>
    </source>
</evidence>
<proteinExistence type="predicted"/>
<accession>A0AAV4WIK2</accession>
<sequence>MKRKDFEKYDDDDYHDDIMMMTMYDYEIQDKNFEHIGELESDNDSEILPNFKDAPDVYRIIVKSCQ</sequence>
<evidence type="ECO:0000313" key="1">
    <source>
        <dbReference type="EMBL" id="GIY82059.1"/>
    </source>
</evidence>